<comment type="catalytic activity">
    <reaction evidence="1 8">
        <text>Release of N-terminal amino acids, preferentially methionine, from peptides and arylamides.</text>
        <dbReference type="EC" id="3.4.11.18"/>
    </reaction>
</comment>
<dbReference type="InterPro" id="IPR050247">
    <property type="entry name" value="Met_Aminopeptidase_Type2"/>
</dbReference>
<dbReference type="GO" id="GO:0046872">
    <property type="term" value="F:metal ion binding"/>
    <property type="evidence" value="ECO:0007669"/>
    <property type="project" value="UniProtKB-KW"/>
</dbReference>
<evidence type="ECO:0000256" key="8">
    <source>
        <dbReference type="RuleBase" id="RU003653"/>
    </source>
</evidence>
<dbReference type="GO" id="GO:0070006">
    <property type="term" value="F:metalloaminopeptidase activity"/>
    <property type="evidence" value="ECO:0007669"/>
    <property type="project" value="InterPro"/>
</dbReference>
<protein>
    <recommendedName>
        <fullName evidence="8">Methionine aminopeptidase</fullName>
        <ecNumber evidence="8">3.4.11.18</ecNumber>
    </recommendedName>
</protein>
<keyword evidence="6 8" id="KW-0479">Metal-binding</keyword>
<comment type="similarity">
    <text evidence="8">Belongs to the peptidase M24A family.</text>
</comment>
<dbReference type="EC" id="3.4.11.18" evidence="8"/>
<dbReference type="NCBIfam" id="TIGR00501">
    <property type="entry name" value="met_pdase_II"/>
    <property type="match status" value="1"/>
</dbReference>
<dbReference type="AlphaFoldDB" id="A0A8T4C5N4"/>
<dbReference type="GO" id="GO:0004239">
    <property type="term" value="F:initiator methionyl aminopeptidase activity"/>
    <property type="evidence" value="ECO:0007669"/>
    <property type="project" value="UniProtKB-EC"/>
</dbReference>
<dbReference type="GO" id="GO:0006508">
    <property type="term" value="P:proteolysis"/>
    <property type="evidence" value="ECO:0007669"/>
    <property type="project" value="UniProtKB-KW"/>
</dbReference>
<dbReference type="PRINTS" id="PR00599">
    <property type="entry name" value="MAPEPTIDASE"/>
</dbReference>
<dbReference type="InterPro" id="IPR036390">
    <property type="entry name" value="WH_DNA-bd_sf"/>
</dbReference>
<evidence type="ECO:0000256" key="7">
    <source>
        <dbReference type="ARBA" id="ARBA00022801"/>
    </source>
</evidence>
<evidence type="ECO:0000256" key="1">
    <source>
        <dbReference type="ARBA" id="ARBA00000294"/>
    </source>
</evidence>
<comment type="cofactor">
    <cofactor evidence="3">
        <name>Fe(2+)</name>
        <dbReference type="ChEBI" id="CHEBI:29033"/>
    </cofactor>
</comment>
<feature type="domain" description="Peptidase M24" evidence="9">
    <location>
        <begin position="8"/>
        <end position="199"/>
    </location>
</feature>
<reference evidence="10" key="1">
    <citation type="submission" date="2019-03" db="EMBL/GenBank/DDBJ databases">
        <title>Lake Tanganyika Metagenome-Assembled Genomes (MAGs).</title>
        <authorList>
            <person name="Tran P."/>
        </authorList>
    </citation>
    <scope>NUCLEOTIDE SEQUENCE</scope>
    <source>
        <strain evidence="10">M_DeepCast_50m_m2_156</strain>
    </source>
</reference>
<evidence type="ECO:0000313" key="10">
    <source>
        <dbReference type="EMBL" id="MBM3281793.1"/>
    </source>
</evidence>
<dbReference type="InterPro" id="IPR036005">
    <property type="entry name" value="Creatinase/aminopeptidase-like"/>
</dbReference>
<dbReference type="PANTHER" id="PTHR45777">
    <property type="entry name" value="METHIONINE AMINOPEPTIDASE 2"/>
    <property type="match status" value="1"/>
</dbReference>
<dbReference type="Gene3D" id="3.90.230.10">
    <property type="entry name" value="Creatinase/methionine aminopeptidase superfamily"/>
    <property type="match status" value="1"/>
</dbReference>
<evidence type="ECO:0000256" key="4">
    <source>
        <dbReference type="ARBA" id="ARBA00022438"/>
    </source>
</evidence>
<accession>A0A8T4C5N4</accession>
<dbReference type="InterPro" id="IPR002468">
    <property type="entry name" value="Pept_M24A_MAP2"/>
</dbReference>
<dbReference type="Gene3D" id="1.10.10.10">
    <property type="entry name" value="Winged helix-like DNA-binding domain superfamily/Winged helix DNA-binding domain"/>
    <property type="match status" value="1"/>
</dbReference>
<dbReference type="Proteomes" id="UP000774699">
    <property type="component" value="Unassembled WGS sequence"/>
</dbReference>
<keyword evidence="5 8" id="KW-0645">Protease</keyword>
<organism evidence="10 11">
    <name type="scientific">Candidatus Iainarchaeum sp</name>
    <dbReference type="NCBI Taxonomy" id="3101447"/>
    <lineage>
        <taxon>Archaea</taxon>
        <taxon>Candidatus Iainarchaeota</taxon>
        <taxon>Candidatus Iainarchaeia</taxon>
        <taxon>Candidatus Iainarchaeales</taxon>
        <taxon>Candidatus Iainarchaeaceae</taxon>
        <taxon>Candidatus Iainarchaeum</taxon>
    </lineage>
</organism>
<comment type="cofactor">
    <cofactor evidence="2">
        <name>Mn(2+)</name>
        <dbReference type="ChEBI" id="CHEBI:29035"/>
    </cofactor>
</comment>
<dbReference type="PANTHER" id="PTHR45777:SF2">
    <property type="entry name" value="METHIONINE AMINOPEPTIDASE 2"/>
    <property type="match status" value="1"/>
</dbReference>
<dbReference type="InterPro" id="IPR000994">
    <property type="entry name" value="Pept_M24"/>
</dbReference>
<comment type="caution">
    <text evidence="10">The sequence shown here is derived from an EMBL/GenBank/DDBJ whole genome shotgun (WGS) entry which is preliminary data.</text>
</comment>
<dbReference type="InterPro" id="IPR036388">
    <property type="entry name" value="WH-like_DNA-bd_sf"/>
</dbReference>
<dbReference type="Pfam" id="PF00557">
    <property type="entry name" value="Peptidase_M24"/>
    <property type="match status" value="1"/>
</dbReference>
<dbReference type="GO" id="GO:0005737">
    <property type="term" value="C:cytoplasm"/>
    <property type="evidence" value="ECO:0007669"/>
    <property type="project" value="TreeGrafter"/>
</dbReference>
<gene>
    <name evidence="10" type="ORF">FJY86_00430</name>
</gene>
<evidence type="ECO:0000313" key="11">
    <source>
        <dbReference type="Proteomes" id="UP000774699"/>
    </source>
</evidence>
<evidence type="ECO:0000256" key="5">
    <source>
        <dbReference type="ARBA" id="ARBA00022670"/>
    </source>
</evidence>
<keyword evidence="7 10" id="KW-0378">Hydrolase</keyword>
<evidence type="ECO:0000259" key="9">
    <source>
        <dbReference type="Pfam" id="PF00557"/>
    </source>
</evidence>
<dbReference type="InterPro" id="IPR001714">
    <property type="entry name" value="Pept_M24_MAP"/>
</dbReference>
<proteinExistence type="inferred from homology"/>
<evidence type="ECO:0000256" key="2">
    <source>
        <dbReference type="ARBA" id="ARBA00001936"/>
    </source>
</evidence>
<sequence length="302" mass="32812">MDSKIIENYETAAKVHELCRKRARDFIQPGVKLLDIAEEIEALTQKHGCGIAFPLNLSLNDVAAHYTPSEKDETRVSTGDVLKVDIGVHKNGYLVDAAITLDFAQTKETKNLITATQAALEAGFSTIQEGVEVGTIGRAIETSLRSFGVDPIANLSGHGIDEYTAHCSPSIPNVDTGETDVLENGQAYAMEPFASIHGNGRISDAGIVEIFEVNGLVPGIRNVNARKLLDFCAETYDGLPFAERWIARDLDMSAFARKTALRELVKYGALEAHGVLKEKKGAIVAQFETTMLINKGKVIRLV</sequence>
<dbReference type="SUPFAM" id="SSF55920">
    <property type="entry name" value="Creatinase/aminopeptidase"/>
    <property type="match status" value="1"/>
</dbReference>
<keyword evidence="4 8" id="KW-0031">Aminopeptidase</keyword>
<name>A0A8T4C5N4_9ARCH</name>
<dbReference type="SUPFAM" id="SSF46785">
    <property type="entry name" value="Winged helix' DNA-binding domain"/>
    <property type="match status" value="1"/>
</dbReference>
<evidence type="ECO:0000256" key="3">
    <source>
        <dbReference type="ARBA" id="ARBA00001954"/>
    </source>
</evidence>
<comment type="cofactor">
    <cofactor evidence="8">
        <name>Co(2+)</name>
        <dbReference type="ChEBI" id="CHEBI:48828"/>
    </cofactor>
    <cofactor evidence="8">
        <name>Zn(2+)</name>
        <dbReference type="ChEBI" id="CHEBI:29105"/>
    </cofactor>
    <cofactor evidence="8">
        <name>Mn(2+)</name>
        <dbReference type="ChEBI" id="CHEBI:29035"/>
    </cofactor>
    <cofactor evidence="8">
        <name>Fe(2+)</name>
        <dbReference type="ChEBI" id="CHEBI:29033"/>
    </cofactor>
    <text evidence="8">Binds 2 divalent metal cations per subunit. Has a high-affinity and a low affinity metal-binding site. The true nature of the physiological cofactor is under debate. The enzyme is active with cobalt, zinc, manganese or divalent iron ions.</text>
</comment>
<comment type="function">
    <text evidence="8">Removes the N-terminal methionine from nascent proteins. The N-terminal methionine is often cleaved when the second residue in the primary sequence is small and uncharged (Met-Ala-, Cys, Gly, Pro, Ser, Thr, or Val).</text>
</comment>
<dbReference type="EMBL" id="VGJJ01000002">
    <property type="protein sequence ID" value="MBM3281793.1"/>
    <property type="molecule type" value="Genomic_DNA"/>
</dbReference>
<evidence type="ECO:0000256" key="6">
    <source>
        <dbReference type="ARBA" id="ARBA00022723"/>
    </source>
</evidence>